<dbReference type="EMBL" id="FLYH01000333">
    <property type="protein sequence ID" value="SCA60368.1"/>
    <property type="molecule type" value="Genomic_DNA"/>
</dbReference>
<dbReference type="AlphaFoldDB" id="A0A1G4E521"/>
<gene>
    <name evidence="1" type="ORF">PVT01_000099900</name>
</gene>
<evidence type="ECO:0000313" key="2">
    <source>
        <dbReference type="Proteomes" id="UP000196402"/>
    </source>
</evidence>
<dbReference type="VEuPathDB" id="PlasmoDB:PVP01_0001390"/>
<name>A0A1G4E521_PLAVI</name>
<sequence>MGFSQLKQDYKFLGDILNLYDELDQHLVEDEQYQGIYRSCDKSSLLQDDHTGNYKKFCKKLSINLLQLAERNYTGYKFIKYCDIFYIWMYFETNKYSIPNEITKSLYDASTQLVTSIRKKIPCPYFNFNENIHEPKKLMNLRIFNNNVDTIQSKLKGAIESDECSLKRYVYKCIKIYRDMHSTYCSNGDKKEGNQNSCEIIDMFNTLYSSYINKRNGILHEFPELSSNTPLDVIDGCPLEESKSNQIPDKSQDTLITRGVSTALSSMVGIPPFLILMYKFTPAGKLFKFGNKKHTIITSDFDKKMENELFHVIKEDSNIKDIQPKYKIGYEPK</sequence>
<protein>
    <submittedName>
        <fullName evidence="1">VIR protein</fullName>
    </submittedName>
</protein>
<dbReference type="Proteomes" id="UP000196402">
    <property type="component" value="Unassembled WGS sequence"/>
</dbReference>
<dbReference type="VEuPathDB" id="PlasmoDB:PVPAM_000033800"/>
<evidence type="ECO:0000313" key="1">
    <source>
        <dbReference type="EMBL" id="SCA60368.1"/>
    </source>
</evidence>
<dbReference type="VEuPathDB" id="PlasmoDB:PVW1_100024300"/>
<proteinExistence type="predicted"/>
<organism evidence="1 2">
    <name type="scientific">Plasmodium vivax</name>
    <name type="common">malaria parasite P. vivax</name>
    <dbReference type="NCBI Taxonomy" id="5855"/>
    <lineage>
        <taxon>Eukaryota</taxon>
        <taxon>Sar</taxon>
        <taxon>Alveolata</taxon>
        <taxon>Apicomplexa</taxon>
        <taxon>Aconoidasida</taxon>
        <taxon>Haemosporida</taxon>
        <taxon>Plasmodiidae</taxon>
        <taxon>Plasmodium</taxon>
        <taxon>Plasmodium (Plasmodium)</taxon>
    </lineage>
</organism>
<reference evidence="1 2" key="1">
    <citation type="submission" date="2016-07" db="EMBL/GenBank/DDBJ databases">
        <authorList>
            <consortium name="Pathogen Informatics"/>
        </authorList>
    </citation>
    <scope>NUCLEOTIDE SEQUENCE [LARGE SCALE GENOMIC DNA]</scope>
</reference>
<accession>A0A1G4E521</accession>